<name>A0A5N8WGS2_9ACTN</name>
<accession>A0A5N8WGS2</accession>
<feature type="signal peptide" evidence="2">
    <location>
        <begin position="1"/>
        <end position="35"/>
    </location>
</feature>
<feature type="chain" id="PRO_5024794816" evidence="2">
    <location>
        <begin position="36"/>
        <end position="80"/>
    </location>
</feature>
<reference evidence="3 4" key="1">
    <citation type="submission" date="2019-07" db="EMBL/GenBank/DDBJ databases">
        <title>New species of Amycolatopsis and Streptomyces.</title>
        <authorList>
            <person name="Duangmal K."/>
            <person name="Teo W.F.A."/>
            <person name="Lipun K."/>
        </authorList>
    </citation>
    <scope>NUCLEOTIDE SEQUENCE [LARGE SCALE GENOMIC DNA]</scope>
    <source>
        <strain evidence="3 4">TISTR 2346</strain>
    </source>
</reference>
<feature type="compositionally biased region" description="Pro residues" evidence="1">
    <location>
        <begin position="64"/>
        <end position="80"/>
    </location>
</feature>
<organism evidence="3 4">
    <name type="scientific">Streptomyces phyllanthi</name>
    <dbReference type="NCBI Taxonomy" id="1803180"/>
    <lineage>
        <taxon>Bacteria</taxon>
        <taxon>Bacillati</taxon>
        <taxon>Actinomycetota</taxon>
        <taxon>Actinomycetes</taxon>
        <taxon>Kitasatosporales</taxon>
        <taxon>Streptomycetaceae</taxon>
        <taxon>Streptomyces</taxon>
    </lineage>
</organism>
<evidence type="ECO:0000256" key="2">
    <source>
        <dbReference type="SAM" id="SignalP"/>
    </source>
</evidence>
<evidence type="ECO:0000256" key="1">
    <source>
        <dbReference type="SAM" id="MobiDB-lite"/>
    </source>
</evidence>
<sequence length="80" mass="7841">MHGPQRTRSALAIRLSALLALTWLLVGAPSGTAVADACVYAGIGPDGVEVAVAVGGIVSCGPAKPTPTPTPTPTCPPTPP</sequence>
<keyword evidence="4" id="KW-1185">Reference proteome</keyword>
<feature type="region of interest" description="Disordered" evidence="1">
    <location>
        <begin position="61"/>
        <end position="80"/>
    </location>
</feature>
<gene>
    <name evidence="3" type="ORF">FNH04_41095</name>
</gene>
<evidence type="ECO:0000313" key="3">
    <source>
        <dbReference type="EMBL" id="MPY46076.1"/>
    </source>
</evidence>
<proteinExistence type="predicted"/>
<feature type="non-terminal residue" evidence="3">
    <location>
        <position position="80"/>
    </location>
</feature>
<comment type="caution">
    <text evidence="3">The sequence shown here is derived from an EMBL/GenBank/DDBJ whole genome shotgun (WGS) entry which is preliminary data.</text>
</comment>
<protein>
    <submittedName>
        <fullName evidence="3">Uncharacterized protein</fullName>
    </submittedName>
</protein>
<evidence type="ECO:0000313" key="4">
    <source>
        <dbReference type="Proteomes" id="UP000326979"/>
    </source>
</evidence>
<dbReference type="AlphaFoldDB" id="A0A5N8WGS2"/>
<dbReference type="Proteomes" id="UP000326979">
    <property type="component" value="Unassembled WGS sequence"/>
</dbReference>
<dbReference type="EMBL" id="VJZE01000572">
    <property type="protein sequence ID" value="MPY46076.1"/>
    <property type="molecule type" value="Genomic_DNA"/>
</dbReference>
<keyword evidence="2" id="KW-0732">Signal</keyword>